<dbReference type="Proteomes" id="UP000249390">
    <property type="component" value="Unassembled WGS sequence"/>
</dbReference>
<feature type="compositionally biased region" description="Basic and acidic residues" evidence="1">
    <location>
        <begin position="9"/>
        <end position="20"/>
    </location>
</feature>
<keyword evidence="3" id="KW-1185">Reference proteome</keyword>
<sequence length="92" mass="10680">MRIGGDGWLGRRETDGGRLGRRRERESLAVVETLTKRKCELRDRHLFELKGLGRALVGQVPEDGFFSKKLINDSSELCSILRHRFTRRRSQL</sequence>
<feature type="region of interest" description="Disordered" evidence="1">
    <location>
        <begin position="1"/>
        <end position="20"/>
    </location>
</feature>
<dbReference type="AlphaFoldDB" id="A0A328E5D7"/>
<proteinExistence type="predicted"/>
<evidence type="ECO:0000256" key="1">
    <source>
        <dbReference type="SAM" id="MobiDB-lite"/>
    </source>
</evidence>
<evidence type="ECO:0000313" key="3">
    <source>
        <dbReference type="Proteomes" id="UP000249390"/>
    </source>
</evidence>
<organism evidence="2 3">
    <name type="scientific">Cuscuta australis</name>
    <dbReference type="NCBI Taxonomy" id="267555"/>
    <lineage>
        <taxon>Eukaryota</taxon>
        <taxon>Viridiplantae</taxon>
        <taxon>Streptophyta</taxon>
        <taxon>Embryophyta</taxon>
        <taxon>Tracheophyta</taxon>
        <taxon>Spermatophyta</taxon>
        <taxon>Magnoliopsida</taxon>
        <taxon>eudicotyledons</taxon>
        <taxon>Gunneridae</taxon>
        <taxon>Pentapetalae</taxon>
        <taxon>asterids</taxon>
        <taxon>lamiids</taxon>
        <taxon>Solanales</taxon>
        <taxon>Convolvulaceae</taxon>
        <taxon>Cuscuteae</taxon>
        <taxon>Cuscuta</taxon>
        <taxon>Cuscuta subgen. Grammica</taxon>
        <taxon>Cuscuta sect. Cleistogrammica</taxon>
    </lineage>
</organism>
<comment type="caution">
    <text evidence="2">The sequence shown here is derived from an EMBL/GenBank/DDBJ whole genome shotgun (WGS) entry which is preliminary data.</text>
</comment>
<reference evidence="2 3" key="1">
    <citation type="submission" date="2018-06" db="EMBL/GenBank/DDBJ databases">
        <title>The Genome of Cuscuta australis (Dodder) Provides Insight into the Evolution of Plant Parasitism.</title>
        <authorList>
            <person name="Liu H."/>
        </authorList>
    </citation>
    <scope>NUCLEOTIDE SEQUENCE [LARGE SCALE GENOMIC DNA]</scope>
    <source>
        <strain evidence="3">cv. Yunnan</strain>
        <tissue evidence="2">Vines</tissue>
    </source>
</reference>
<accession>A0A328E5D7</accession>
<gene>
    <name evidence="2" type="ORF">DM860_007444</name>
</gene>
<protein>
    <submittedName>
        <fullName evidence="2">Uncharacterized protein</fullName>
    </submittedName>
</protein>
<name>A0A328E5D7_9ASTE</name>
<dbReference type="EMBL" id="NQVE01000030">
    <property type="protein sequence ID" value="RAL52676.1"/>
    <property type="molecule type" value="Genomic_DNA"/>
</dbReference>
<evidence type="ECO:0000313" key="2">
    <source>
        <dbReference type="EMBL" id="RAL52676.1"/>
    </source>
</evidence>